<dbReference type="RefSeq" id="WP_237853772.1">
    <property type="nucleotide sequence ID" value="NZ_JAKLWS010000010.1"/>
</dbReference>
<reference evidence="3" key="1">
    <citation type="submission" date="2022-01" db="EMBL/GenBank/DDBJ databases">
        <authorList>
            <person name="Wang Y."/>
        </authorList>
    </citation>
    <scope>NUCLEOTIDE SEQUENCE</scope>
    <source>
        <strain evidence="3">WB101</strain>
    </source>
</reference>
<dbReference type="EMBL" id="JAKLWS010000010">
    <property type="protein sequence ID" value="MCG2588813.1"/>
    <property type="molecule type" value="Genomic_DNA"/>
</dbReference>
<accession>A0ABS9KD99</accession>
<keyword evidence="4" id="KW-1185">Reference proteome</keyword>
<dbReference type="InterPro" id="IPR028994">
    <property type="entry name" value="Integrin_alpha_N"/>
</dbReference>
<feature type="signal peptide" evidence="2">
    <location>
        <begin position="1"/>
        <end position="23"/>
    </location>
</feature>
<proteinExistence type="predicted"/>
<comment type="caution">
    <text evidence="3">The sequence shown here is derived from an EMBL/GenBank/DDBJ whole genome shotgun (WGS) entry which is preliminary data.</text>
</comment>
<dbReference type="Pfam" id="PF13517">
    <property type="entry name" value="FG-GAP_3"/>
    <property type="match status" value="4"/>
</dbReference>
<dbReference type="InterPro" id="IPR013517">
    <property type="entry name" value="FG-GAP"/>
</dbReference>
<evidence type="ECO:0000313" key="3">
    <source>
        <dbReference type="EMBL" id="MCG2588813.1"/>
    </source>
</evidence>
<protein>
    <submittedName>
        <fullName evidence="3">VCBS repeat-containing protein</fullName>
    </submittedName>
</protein>
<evidence type="ECO:0000313" key="4">
    <source>
        <dbReference type="Proteomes" id="UP001165366"/>
    </source>
</evidence>
<feature type="chain" id="PRO_5045445445" evidence="2">
    <location>
        <begin position="24"/>
        <end position="398"/>
    </location>
</feature>
<dbReference type="PANTHER" id="PTHR46580">
    <property type="entry name" value="SENSOR KINASE-RELATED"/>
    <property type="match status" value="1"/>
</dbReference>
<organism evidence="3 4">
    <name type="scientific">Rhodohalobacter sulfatireducens</name>
    <dbReference type="NCBI Taxonomy" id="2911366"/>
    <lineage>
        <taxon>Bacteria</taxon>
        <taxon>Pseudomonadati</taxon>
        <taxon>Balneolota</taxon>
        <taxon>Balneolia</taxon>
        <taxon>Balneolales</taxon>
        <taxon>Balneolaceae</taxon>
        <taxon>Rhodohalobacter</taxon>
    </lineage>
</organism>
<reference evidence="3" key="2">
    <citation type="submission" date="2024-05" db="EMBL/GenBank/DDBJ databases">
        <title>Rhodohalobacter halophilus gen. nov., sp. nov., a moderately halophilic member of the family Balneolaceae.</title>
        <authorList>
            <person name="Xia J."/>
        </authorList>
    </citation>
    <scope>NUCLEOTIDE SEQUENCE</scope>
    <source>
        <strain evidence="3">WB101</strain>
    </source>
</reference>
<evidence type="ECO:0000256" key="1">
    <source>
        <dbReference type="ARBA" id="ARBA00022729"/>
    </source>
</evidence>
<sequence>MKPHKFSTLLLLFTILGFGITTAQTQYRDVTSTHLPSAPDLHALGSEFVDVDKDGDLDIALAVEYGANRLYINDGQGRFRWKEGAFGRASHDTEHVVGTDFNQDGHVDFIFIAEDDQTHQLFFGNSDGSFSDESDRIPAMSEGNALAVSDLNGDNLPDIVVGNTGEENQNFLWLNNPDQPGRFMDVTRERLPQIQDNTQGIALADIDKDGDPDMVLGNETPPNALFLNDGNGHFSDHSDRLDLVTLLETREVHVRDFTGDGHLDILFFNLTSNNTGWDKNPRVRLLVNDGQGQFNDETPDRLPYNSFSVYAGIPVDLNRDGSLDILLGPIQIPGFVPLQVRAYINDGSGYFRDKTEDYIPEETVGRGWGFEAGDLNGDGKNDIFIGGWGTQARLLLAN</sequence>
<dbReference type="PANTHER" id="PTHR46580:SF4">
    <property type="entry name" value="ATP_GTP-BINDING PROTEIN"/>
    <property type="match status" value="1"/>
</dbReference>
<name>A0ABS9KD99_9BACT</name>
<dbReference type="Proteomes" id="UP001165366">
    <property type="component" value="Unassembled WGS sequence"/>
</dbReference>
<dbReference type="Gene3D" id="2.130.10.130">
    <property type="entry name" value="Integrin alpha, N-terminal"/>
    <property type="match status" value="2"/>
</dbReference>
<evidence type="ECO:0000256" key="2">
    <source>
        <dbReference type="SAM" id="SignalP"/>
    </source>
</evidence>
<keyword evidence="1 2" id="KW-0732">Signal</keyword>
<dbReference type="SUPFAM" id="SSF69318">
    <property type="entry name" value="Integrin alpha N-terminal domain"/>
    <property type="match status" value="2"/>
</dbReference>
<gene>
    <name evidence="3" type="ORF">L6773_09565</name>
</gene>